<dbReference type="AlphaFoldDB" id="A0AAW1YS32"/>
<sequence length="199" mass="22771">MKRKGRNFVFLVLYVDDILLASSDINLLNDTKAFLSKCFDMKDLGEAAYVLGNEIKRDRSKYLLGLSQQSYITKVLKRFEMQQCSNGEVPISKGDKLNQTECPSNDLEREDMKNRPYAKLVGSLMYAQVCIRSDLAFAVGVLSRFQSNPSYKHWVAGKKILRYLQRTKHHMLMYIRVKELEVVGFTDSNFTGSYPASGN</sequence>
<keyword evidence="4" id="KW-1185">Reference proteome</keyword>
<proteinExistence type="predicted"/>
<name>A0AAW1YS32_RUBAR</name>
<evidence type="ECO:0000313" key="3">
    <source>
        <dbReference type="EMBL" id="KAK9951498.1"/>
    </source>
</evidence>
<feature type="domain" description="Reverse transcriptase Ty1/copia-type" evidence="2">
    <location>
        <begin position="2"/>
        <end position="92"/>
    </location>
</feature>
<organism evidence="3 4">
    <name type="scientific">Rubus argutus</name>
    <name type="common">Southern blackberry</name>
    <dbReference type="NCBI Taxonomy" id="59490"/>
    <lineage>
        <taxon>Eukaryota</taxon>
        <taxon>Viridiplantae</taxon>
        <taxon>Streptophyta</taxon>
        <taxon>Embryophyta</taxon>
        <taxon>Tracheophyta</taxon>
        <taxon>Spermatophyta</taxon>
        <taxon>Magnoliopsida</taxon>
        <taxon>eudicotyledons</taxon>
        <taxon>Gunneridae</taxon>
        <taxon>Pentapetalae</taxon>
        <taxon>rosids</taxon>
        <taxon>fabids</taxon>
        <taxon>Rosales</taxon>
        <taxon>Rosaceae</taxon>
        <taxon>Rosoideae</taxon>
        <taxon>Rosoideae incertae sedis</taxon>
        <taxon>Rubus</taxon>
    </lineage>
</organism>
<comment type="caution">
    <text evidence="3">The sequence shown here is derived from an EMBL/GenBank/DDBJ whole genome shotgun (WGS) entry which is preliminary data.</text>
</comment>
<accession>A0AAW1YS32</accession>
<dbReference type="PANTHER" id="PTHR11439">
    <property type="entry name" value="GAG-POL-RELATED RETROTRANSPOSON"/>
    <property type="match status" value="1"/>
</dbReference>
<dbReference type="InterPro" id="IPR013103">
    <property type="entry name" value="RVT_2"/>
</dbReference>
<protein>
    <recommendedName>
        <fullName evidence="2">Reverse transcriptase Ty1/copia-type domain-containing protein</fullName>
    </recommendedName>
</protein>
<gene>
    <name evidence="3" type="ORF">M0R45_006936</name>
</gene>
<feature type="signal peptide" evidence="1">
    <location>
        <begin position="1"/>
        <end position="23"/>
    </location>
</feature>
<evidence type="ECO:0000259" key="2">
    <source>
        <dbReference type="Pfam" id="PF07727"/>
    </source>
</evidence>
<dbReference type="PANTHER" id="PTHR11439:SF467">
    <property type="entry name" value="INTEGRASE CATALYTIC DOMAIN-CONTAINING PROTEIN"/>
    <property type="match status" value="1"/>
</dbReference>
<evidence type="ECO:0000256" key="1">
    <source>
        <dbReference type="SAM" id="SignalP"/>
    </source>
</evidence>
<dbReference type="EMBL" id="JBEDUW010000001">
    <property type="protein sequence ID" value="KAK9951498.1"/>
    <property type="molecule type" value="Genomic_DNA"/>
</dbReference>
<dbReference type="Pfam" id="PF07727">
    <property type="entry name" value="RVT_2"/>
    <property type="match status" value="1"/>
</dbReference>
<dbReference type="SUPFAM" id="SSF56672">
    <property type="entry name" value="DNA/RNA polymerases"/>
    <property type="match status" value="1"/>
</dbReference>
<reference evidence="3 4" key="1">
    <citation type="journal article" date="2023" name="G3 (Bethesda)">
        <title>A chromosome-length genome assembly and annotation of blackberry (Rubus argutus, cv. 'Hillquist').</title>
        <authorList>
            <person name="Bruna T."/>
            <person name="Aryal R."/>
            <person name="Dudchenko O."/>
            <person name="Sargent D.J."/>
            <person name="Mead D."/>
            <person name="Buti M."/>
            <person name="Cavallini A."/>
            <person name="Hytonen T."/>
            <person name="Andres J."/>
            <person name="Pham M."/>
            <person name="Weisz D."/>
            <person name="Mascagni F."/>
            <person name="Usai G."/>
            <person name="Natali L."/>
            <person name="Bassil N."/>
            <person name="Fernandez G.E."/>
            <person name="Lomsadze A."/>
            <person name="Armour M."/>
            <person name="Olukolu B."/>
            <person name="Poorten T."/>
            <person name="Britton C."/>
            <person name="Davik J."/>
            <person name="Ashrafi H."/>
            <person name="Aiden E.L."/>
            <person name="Borodovsky M."/>
            <person name="Worthington M."/>
        </authorList>
    </citation>
    <scope>NUCLEOTIDE SEQUENCE [LARGE SCALE GENOMIC DNA]</scope>
    <source>
        <strain evidence="3">PI 553951</strain>
    </source>
</reference>
<dbReference type="Proteomes" id="UP001457282">
    <property type="component" value="Unassembled WGS sequence"/>
</dbReference>
<evidence type="ECO:0000313" key="4">
    <source>
        <dbReference type="Proteomes" id="UP001457282"/>
    </source>
</evidence>
<feature type="chain" id="PRO_5043576151" description="Reverse transcriptase Ty1/copia-type domain-containing protein" evidence="1">
    <location>
        <begin position="24"/>
        <end position="199"/>
    </location>
</feature>
<keyword evidence="1" id="KW-0732">Signal</keyword>
<dbReference type="InterPro" id="IPR043502">
    <property type="entry name" value="DNA/RNA_pol_sf"/>
</dbReference>